<dbReference type="EMBL" id="JBCITK010000001">
    <property type="protein sequence ID" value="MEN0644798.1"/>
    <property type="molecule type" value="Genomic_DNA"/>
</dbReference>
<evidence type="ECO:0000256" key="2">
    <source>
        <dbReference type="ARBA" id="ARBA00023125"/>
    </source>
</evidence>
<proteinExistence type="predicted"/>
<dbReference type="InterPro" id="IPR050624">
    <property type="entry name" value="HTH-type_Tx_Regulator"/>
</dbReference>
<evidence type="ECO:0000256" key="3">
    <source>
        <dbReference type="PROSITE-ProRule" id="PRU00335"/>
    </source>
</evidence>
<comment type="caution">
    <text evidence="5">The sequence shown here is derived from an EMBL/GenBank/DDBJ whole genome shotgun (WGS) entry which is preliminary data.</text>
</comment>
<keyword evidence="2 3" id="KW-0238">DNA-binding</keyword>
<evidence type="ECO:0000256" key="1">
    <source>
        <dbReference type="ARBA" id="ARBA00022491"/>
    </source>
</evidence>
<evidence type="ECO:0000313" key="6">
    <source>
        <dbReference type="Proteomes" id="UP001418796"/>
    </source>
</evidence>
<name>A0ABU9VLL1_9BACI</name>
<dbReference type="Proteomes" id="UP001418796">
    <property type="component" value="Unassembled WGS sequence"/>
</dbReference>
<dbReference type="SUPFAM" id="SSF46689">
    <property type="entry name" value="Homeodomain-like"/>
    <property type="match status" value="1"/>
</dbReference>
<evidence type="ECO:0000259" key="4">
    <source>
        <dbReference type="PROSITE" id="PS50977"/>
    </source>
</evidence>
<dbReference type="PROSITE" id="PS01081">
    <property type="entry name" value="HTH_TETR_1"/>
    <property type="match status" value="1"/>
</dbReference>
<dbReference type="PROSITE" id="PS50977">
    <property type="entry name" value="HTH_TETR_2"/>
    <property type="match status" value="1"/>
</dbReference>
<dbReference type="RefSeq" id="WP_343131422.1">
    <property type="nucleotide sequence ID" value="NZ_JBCITK010000001.1"/>
</dbReference>
<dbReference type="InterPro" id="IPR023772">
    <property type="entry name" value="DNA-bd_HTH_TetR-type_CS"/>
</dbReference>
<sequence>MNNRRQDVIESAHQVFAEKGFRAASIQHILDRSSISKGTLYKYFSSKSDIILAVFQWLNHKIEEARNEVLLYRDPKDLETLKEQVILQIKLLEEYKMFALFQEIFFSDDLELKQYIRQHQLYELKWMHHRLKDIFEEESAPYLLDCAVMVTGMLYMHFRYHSHAPGQPGRDREAVVHYCINRLVELVTQVTKSKEQLLDPVLLDHWAPEATKKMDTLKESVENDLFQLKQAIMKWANEDEQKKHKERLDFLSDELVQQTKPRTFLIESIIESLNLGANPKWQQQLDQFKVSVSTYLKECL</sequence>
<feature type="DNA-binding region" description="H-T-H motif" evidence="3">
    <location>
        <begin position="25"/>
        <end position="44"/>
    </location>
</feature>
<gene>
    <name evidence="5" type="ORF">MKY91_16715</name>
</gene>
<reference evidence="5 6" key="1">
    <citation type="submission" date="2024-03" db="EMBL/GenBank/DDBJ databases">
        <title>Bacilli Hybrid Assemblies.</title>
        <authorList>
            <person name="Kovac J."/>
        </authorList>
    </citation>
    <scope>NUCLEOTIDE SEQUENCE [LARGE SCALE GENOMIC DNA]</scope>
    <source>
        <strain evidence="5 6">FSL R7-0666</strain>
    </source>
</reference>
<dbReference type="PRINTS" id="PR00455">
    <property type="entry name" value="HTHTETR"/>
</dbReference>
<dbReference type="InterPro" id="IPR009057">
    <property type="entry name" value="Homeodomain-like_sf"/>
</dbReference>
<keyword evidence="6" id="KW-1185">Reference proteome</keyword>
<dbReference type="PANTHER" id="PTHR43479">
    <property type="entry name" value="ACREF/ENVCD OPERON REPRESSOR-RELATED"/>
    <property type="match status" value="1"/>
</dbReference>
<organism evidence="5 6">
    <name type="scientific">Alkalicoccobacillus gibsonii</name>
    <dbReference type="NCBI Taxonomy" id="79881"/>
    <lineage>
        <taxon>Bacteria</taxon>
        <taxon>Bacillati</taxon>
        <taxon>Bacillota</taxon>
        <taxon>Bacilli</taxon>
        <taxon>Bacillales</taxon>
        <taxon>Bacillaceae</taxon>
        <taxon>Alkalicoccobacillus</taxon>
    </lineage>
</organism>
<evidence type="ECO:0000313" key="5">
    <source>
        <dbReference type="EMBL" id="MEN0644798.1"/>
    </source>
</evidence>
<accession>A0ABU9VLL1</accession>
<dbReference type="Gene3D" id="1.10.357.10">
    <property type="entry name" value="Tetracycline Repressor, domain 2"/>
    <property type="match status" value="1"/>
</dbReference>
<feature type="domain" description="HTH tetR-type" evidence="4">
    <location>
        <begin position="2"/>
        <end position="62"/>
    </location>
</feature>
<keyword evidence="1" id="KW-0678">Repressor</keyword>
<dbReference type="PANTHER" id="PTHR43479:SF22">
    <property type="entry name" value="TRANSCRIPTIONAL REGULATOR, TETR FAMILY"/>
    <property type="match status" value="1"/>
</dbReference>
<protein>
    <submittedName>
        <fullName evidence="5">TetR/AcrR family transcriptional regulator</fullName>
    </submittedName>
</protein>
<dbReference type="InterPro" id="IPR001647">
    <property type="entry name" value="HTH_TetR"/>
</dbReference>
<dbReference type="Pfam" id="PF00440">
    <property type="entry name" value="TetR_N"/>
    <property type="match status" value="1"/>
</dbReference>